<organism evidence="2 3">
    <name type="scientific">Luteolibacter soli</name>
    <dbReference type="NCBI Taxonomy" id="3135280"/>
    <lineage>
        <taxon>Bacteria</taxon>
        <taxon>Pseudomonadati</taxon>
        <taxon>Verrucomicrobiota</taxon>
        <taxon>Verrucomicrobiia</taxon>
        <taxon>Verrucomicrobiales</taxon>
        <taxon>Verrucomicrobiaceae</taxon>
        <taxon>Luteolibacter</taxon>
    </lineage>
</organism>
<evidence type="ECO:0000313" key="2">
    <source>
        <dbReference type="EMBL" id="MEK7951387.1"/>
    </source>
</evidence>
<keyword evidence="1" id="KW-1133">Transmembrane helix</keyword>
<dbReference type="Proteomes" id="UP001371305">
    <property type="component" value="Unassembled WGS sequence"/>
</dbReference>
<keyword evidence="1" id="KW-0812">Transmembrane</keyword>
<comment type="caution">
    <text evidence="2">The sequence shown here is derived from an EMBL/GenBank/DDBJ whole genome shotgun (WGS) entry which is preliminary data.</text>
</comment>
<name>A0ABU9AUF3_9BACT</name>
<evidence type="ECO:0008006" key="4">
    <source>
        <dbReference type="Google" id="ProtNLM"/>
    </source>
</evidence>
<reference evidence="2 3" key="1">
    <citation type="submission" date="2024-04" db="EMBL/GenBank/DDBJ databases">
        <title>Luteolibacter sp. isolated from soil.</title>
        <authorList>
            <person name="An J."/>
        </authorList>
    </citation>
    <scope>NUCLEOTIDE SEQUENCE [LARGE SCALE GENOMIC DNA]</scope>
    <source>
        <strain evidence="2 3">Y139</strain>
    </source>
</reference>
<keyword evidence="1" id="KW-0472">Membrane</keyword>
<feature type="transmembrane region" description="Helical" evidence="1">
    <location>
        <begin position="83"/>
        <end position="103"/>
    </location>
</feature>
<feature type="transmembrane region" description="Helical" evidence="1">
    <location>
        <begin position="12"/>
        <end position="33"/>
    </location>
</feature>
<protein>
    <recommendedName>
        <fullName evidence="4">DUF1109 domain-containing protein</fullName>
    </recommendedName>
</protein>
<dbReference type="EMBL" id="JBBUKT010000004">
    <property type="protein sequence ID" value="MEK7951387.1"/>
    <property type="molecule type" value="Genomic_DNA"/>
</dbReference>
<proteinExistence type="predicted"/>
<dbReference type="PROSITE" id="PS51257">
    <property type="entry name" value="PROKAR_LIPOPROTEIN"/>
    <property type="match status" value="1"/>
</dbReference>
<accession>A0ABU9AUF3</accession>
<dbReference type="RefSeq" id="WP_341404991.1">
    <property type="nucleotide sequence ID" value="NZ_JBBUKT010000004.1"/>
</dbReference>
<evidence type="ECO:0000313" key="3">
    <source>
        <dbReference type="Proteomes" id="UP001371305"/>
    </source>
</evidence>
<keyword evidence="3" id="KW-1185">Reference proteome</keyword>
<sequence>MTDEASRPNLTAAIFGGCGMAWAGIASLFWLSLSTPEFRGISAPWIALMAGVIAVVLLTFAIVASSVASFLQRRGYWPRLLSGKAILISGAVLLALGIGTGVYDGIPQVRLKRVVPAAEGIVSDVQVAGFDSFLARRWLLSFHVTSADAERIASSLGLQEDKEVDLRRSLGKDPFFSNRGLGGDMVVPEGTRGYFRRFIDGPEDQSVEWITMAVSEEQQRAWLYVGYQN</sequence>
<evidence type="ECO:0000256" key="1">
    <source>
        <dbReference type="SAM" id="Phobius"/>
    </source>
</evidence>
<gene>
    <name evidence="2" type="ORF">WKV53_12800</name>
</gene>
<feature type="transmembrane region" description="Helical" evidence="1">
    <location>
        <begin position="45"/>
        <end position="71"/>
    </location>
</feature>